<dbReference type="EMBL" id="CP036278">
    <property type="protein sequence ID" value="QDU54349.1"/>
    <property type="molecule type" value="Genomic_DNA"/>
</dbReference>
<keyword evidence="2" id="KW-0238">DNA-binding</keyword>
<dbReference type="CDD" id="cd07377">
    <property type="entry name" value="WHTH_GntR"/>
    <property type="match status" value="1"/>
</dbReference>
<reference evidence="5 6" key="1">
    <citation type="submission" date="2019-02" db="EMBL/GenBank/DDBJ databases">
        <title>Deep-cultivation of Planctomycetes and their phenomic and genomic characterization uncovers novel biology.</title>
        <authorList>
            <person name="Wiegand S."/>
            <person name="Jogler M."/>
            <person name="Boedeker C."/>
            <person name="Pinto D."/>
            <person name="Vollmers J."/>
            <person name="Rivas-Marin E."/>
            <person name="Kohn T."/>
            <person name="Peeters S.H."/>
            <person name="Heuer A."/>
            <person name="Rast P."/>
            <person name="Oberbeckmann S."/>
            <person name="Bunk B."/>
            <person name="Jeske O."/>
            <person name="Meyerdierks A."/>
            <person name="Storesund J.E."/>
            <person name="Kallscheuer N."/>
            <person name="Luecker S."/>
            <person name="Lage O.M."/>
            <person name="Pohl T."/>
            <person name="Merkel B.J."/>
            <person name="Hornburger P."/>
            <person name="Mueller R.-W."/>
            <person name="Bruemmer F."/>
            <person name="Labrenz M."/>
            <person name="Spormann A.M."/>
            <person name="Op den Camp H."/>
            <person name="Overmann J."/>
            <person name="Amann R."/>
            <person name="Jetten M.S.M."/>
            <person name="Mascher T."/>
            <person name="Medema M.H."/>
            <person name="Devos D.P."/>
            <person name="Kaster A.-K."/>
            <person name="Ovreas L."/>
            <person name="Rohde M."/>
            <person name="Galperin M.Y."/>
            <person name="Jogler C."/>
        </authorList>
    </citation>
    <scope>NUCLEOTIDE SEQUENCE [LARGE SCALE GENOMIC DNA]</scope>
    <source>
        <strain evidence="5 6">Pan181</strain>
    </source>
</reference>
<dbReference type="InterPro" id="IPR000524">
    <property type="entry name" value="Tscrpt_reg_HTH_GntR"/>
</dbReference>
<dbReference type="PROSITE" id="PS50949">
    <property type="entry name" value="HTH_GNTR"/>
    <property type="match status" value="1"/>
</dbReference>
<proteinExistence type="predicted"/>
<dbReference type="SMART" id="SM00345">
    <property type="entry name" value="HTH_GNTR"/>
    <property type="match status" value="1"/>
</dbReference>
<dbReference type="PANTHER" id="PTHR38445:SF9">
    <property type="entry name" value="HTH-TYPE TRANSCRIPTIONAL REPRESSOR YTRA"/>
    <property type="match status" value="1"/>
</dbReference>
<dbReference type="Gene3D" id="1.10.10.10">
    <property type="entry name" value="Winged helix-like DNA-binding domain superfamily/Winged helix DNA-binding domain"/>
    <property type="match status" value="1"/>
</dbReference>
<dbReference type="SUPFAM" id="SSF46785">
    <property type="entry name" value="Winged helix' DNA-binding domain"/>
    <property type="match status" value="1"/>
</dbReference>
<evidence type="ECO:0000313" key="6">
    <source>
        <dbReference type="Proteomes" id="UP000315750"/>
    </source>
</evidence>
<protein>
    <submittedName>
        <fullName evidence="5">HTH-type transcriptional repressor YtrA</fullName>
    </submittedName>
</protein>
<dbReference type="AlphaFoldDB" id="A0A518AI01"/>
<dbReference type="InterPro" id="IPR036388">
    <property type="entry name" value="WH-like_DNA-bd_sf"/>
</dbReference>
<evidence type="ECO:0000256" key="2">
    <source>
        <dbReference type="ARBA" id="ARBA00023125"/>
    </source>
</evidence>
<dbReference type="Proteomes" id="UP000315750">
    <property type="component" value="Chromosome"/>
</dbReference>
<dbReference type="InterPro" id="IPR036390">
    <property type="entry name" value="WH_DNA-bd_sf"/>
</dbReference>
<gene>
    <name evidence="5" type="primary">ytrA</name>
    <name evidence="5" type="ORF">Pan181_05300</name>
</gene>
<name>A0A518AI01_9BACT</name>
<keyword evidence="1" id="KW-0805">Transcription regulation</keyword>
<dbReference type="Pfam" id="PF00392">
    <property type="entry name" value="GntR"/>
    <property type="match status" value="1"/>
</dbReference>
<evidence type="ECO:0000313" key="5">
    <source>
        <dbReference type="EMBL" id="QDU54349.1"/>
    </source>
</evidence>
<keyword evidence="6" id="KW-1185">Reference proteome</keyword>
<feature type="domain" description="HTH gntR-type" evidence="4">
    <location>
        <begin position="16"/>
        <end position="84"/>
    </location>
</feature>
<dbReference type="KEGG" id="amuc:Pan181_05300"/>
<evidence type="ECO:0000256" key="3">
    <source>
        <dbReference type="ARBA" id="ARBA00023163"/>
    </source>
</evidence>
<sequence length="131" mass="13877">MGTSPHQFDIAPSSGVPIYRQIVDQVIALVAGGRLTPGDFLPSVRQVAQTADVNPMTVSKAYGLLEAEGVVERVRGQGMCVSASAASGPLAERRKQAQELLAPAIHRARLLGLTDKQIRALFDATLKDSSP</sequence>
<dbReference type="PANTHER" id="PTHR38445">
    <property type="entry name" value="HTH-TYPE TRANSCRIPTIONAL REPRESSOR YTRA"/>
    <property type="match status" value="1"/>
</dbReference>
<dbReference type="OrthoDB" id="9808770at2"/>
<dbReference type="RefSeq" id="WP_145245343.1">
    <property type="nucleotide sequence ID" value="NZ_CP036278.1"/>
</dbReference>
<dbReference type="GO" id="GO:0003677">
    <property type="term" value="F:DNA binding"/>
    <property type="evidence" value="ECO:0007669"/>
    <property type="project" value="UniProtKB-KW"/>
</dbReference>
<keyword evidence="3" id="KW-0804">Transcription</keyword>
<accession>A0A518AI01</accession>
<dbReference type="GO" id="GO:0003700">
    <property type="term" value="F:DNA-binding transcription factor activity"/>
    <property type="evidence" value="ECO:0007669"/>
    <property type="project" value="InterPro"/>
</dbReference>
<organism evidence="5 6">
    <name type="scientific">Aeoliella mucimassa</name>
    <dbReference type="NCBI Taxonomy" id="2527972"/>
    <lineage>
        <taxon>Bacteria</taxon>
        <taxon>Pseudomonadati</taxon>
        <taxon>Planctomycetota</taxon>
        <taxon>Planctomycetia</taxon>
        <taxon>Pirellulales</taxon>
        <taxon>Lacipirellulaceae</taxon>
        <taxon>Aeoliella</taxon>
    </lineage>
</organism>
<evidence type="ECO:0000256" key="1">
    <source>
        <dbReference type="ARBA" id="ARBA00023015"/>
    </source>
</evidence>
<evidence type="ECO:0000259" key="4">
    <source>
        <dbReference type="PROSITE" id="PS50949"/>
    </source>
</evidence>